<dbReference type="RefSeq" id="WP_086091029.1">
    <property type="nucleotide sequence ID" value="NZ_CP021112.1"/>
</dbReference>
<accession>A0A1W6ZYW0</accession>
<dbReference type="Proteomes" id="UP000194137">
    <property type="component" value="Chromosome"/>
</dbReference>
<dbReference type="InterPro" id="IPR009642">
    <property type="entry name" value="DUF1236"/>
</dbReference>
<evidence type="ECO:0000313" key="2">
    <source>
        <dbReference type="Proteomes" id="UP000194137"/>
    </source>
</evidence>
<dbReference type="EMBL" id="CP021112">
    <property type="protein sequence ID" value="ARQ02599.1"/>
    <property type="molecule type" value="Genomic_DNA"/>
</dbReference>
<dbReference type="OrthoDB" id="102964at2"/>
<evidence type="ECO:0000313" key="1">
    <source>
        <dbReference type="EMBL" id="ARQ02599.1"/>
    </source>
</evidence>
<keyword evidence="2" id="KW-1185">Reference proteome</keyword>
<gene>
    <name evidence="1" type="ORF">CAK95_28435</name>
</gene>
<organism evidence="1 2">
    <name type="scientific">Pseudorhodoplanes sinuspersici</name>
    <dbReference type="NCBI Taxonomy" id="1235591"/>
    <lineage>
        <taxon>Bacteria</taxon>
        <taxon>Pseudomonadati</taxon>
        <taxon>Pseudomonadota</taxon>
        <taxon>Alphaproteobacteria</taxon>
        <taxon>Hyphomicrobiales</taxon>
        <taxon>Pseudorhodoplanes</taxon>
    </lineage>
</organism>
<dbReference type="Pfam" id="PF06823">
    <property type="entry name" value="DUF1236"/>
    <property type="match status" value="1"/>
</dbReference>
<sequence>MKSILLAGVAAIAIVAAPLANAQTVGVGVGPVGAGIDFSPEQRTIVREYVKRERPVTFREQVTVGTTLPEDVEIRSAPADWGPSASKYRYVYSGDRVYFVEPDSRRVVHILD</sequence>
<protein>
    <submittedName>
        <fullName evidence="1">Uncharacterized protein</fullName>
    </submittedName>
</protein>
<dbReference type="AlphaFoldDB" id="A0A1W6ZYW0"/>
<name>A0A1W6ZYW0_9HYPH</name>
<reference evidence="1 2" key="1">
    <citation type="submission" date="2017-05" db="EMBL/GenBank/DDBJ databases">
        <title>Full genome sequence of Pseudorhodoplanes sinuspersici.</title>
        <authorList>
            <person name="Dastgheib S.M.M."/>
            <person name="Shavandi M."/>
            <person name="Tirandaz H."/>
        </authorList>
    </citation>
    <scope>NUCLEOTIDE SEQUENCE [LARGE SCALE GENOMIC DNA]</scope>
    <source>
        <strain evidence="1 2">RIPI110</strain>
    </source>
</reference>
<proteinExistence type="predicted"/>
<dbReference type="KEGG" id="psin:CAK95_28435"/>